<accession>A0A517Y1J0</accession>
<sequence>MYHVTVTRWRLYSPAFRAALAERRAAVWGAAADRLRAVLSAAVDALADALNDPDHPARTAVALAVLKLAGPLPVVPAEPTDPDEVVRELVEAKRDRLRERSDDLNALDGLPGYDAHERAVRKRLVLLAGPPDPPAALPAPPPAICGGTSSPAAAGNRRNVDKC</sequence>
<name>A0A517Y1J0_9BACT</name>
<evidence type="ECO:0000313" key="2">
    <source>
        <dbReference type="EMBL" id="QDU23568.1"/>
    </source>
</evidence>
<evidence type="ECO:0000256" key="1">
    <source>
        <dbReference type="SAM" id="MobiDB-lite"/>
    </source>
</evidence>
<dbReference type="Proteomes" id="UP000319576">
    <property type="component" value="Chromosome"/>
</dbReference>
<dbReference type="EMBL" id="CP036273">
    <property type="protein sequence ID" value="QDU23568.1"/>
    <property type="molecule type" value="Genomic_DNA"/>
</dbReference>
<dbReference type="AlphaFoldDB" id="A0A517Y1J0"/>
<reference evidence="2 3" key="1">
    <citation type="submission" date="2019-02" db="EMBL/GenBank/DDBJ databases">
        <title>Deep-cultivation of Planctomycetes and their phenomic and genomic characterization uncovers novel biology.</title>
        <authorList>
            <person name="Wiegand S."/>
            <person name="Jogler M."/>
            <person name="Boedeker C."/>
            <person name="Pinto D."/>
            <person name="Vollmers J."/>
            <person name="Rivas-Marin E."/>
            <person name="Kohn T."/>
            <person name="Peeters S.H."/>
            <person name="Heuer A."/>
            <person name="Rast P."/>
            <person name="Oberbeckmann S."/>
            <person name="Bunk B."/>
            <person name="Jeske O."/>
            <person name="Meyerdierks A."/>
            <person name="Storesund J.E."/>
            <person name="Kallscheuer N."/>
            <person name="Luecker S."/>
            <person name="Lage O.M."/>
            <person name="Pohl T."/>
            <person name="Merkel B.J."/>
            <person name="Hornburger P."/>
            <person name="Mueller R.-W."/>
            <person name="Bruemmer F."/>
            <person name="Labrenz M."/>
            <person name="Spormann A.M."/>
            <person name="Op den Camp H."/>
            <person name="Overmann J."/>
            <person name="Amann R."/>
            <person name="Jetten M.S.M."/>
            <person name="Mascher T."/>
            <person name="Medema M.H."/>
            <person name="Devos D.P."/>
            <person name="Kaster A.-K."/>
            <person name="Ovreas L."/>
            <person name="Rohde M."/>
            <person name="Galperin M.Y."/>
            <person name="Jogler C."/>
        </authorList>
    </citation>
    <scope>NUCLEOTIDE SEQUENCE [LARGE SCALE GENOMIC DNA]</scope>
    <source>
        <strain evidence="2 3">ETA_A1</strain>
    </source>
</reference>
<evidence type="ECO:0000313" key="3">
    <source>
        <dbReference type="Proteomes" id="UP000319576"/>
    </source>
</evidence>
<dbReference type="KEGG" id="uli:ETAA1_55690"/>
<proteinExistence type="predicted"/>
<organism evidence="2 3">
    <name type="scientific">Urbifossiella limnaea</name>
    <dbReference type="NCBI Taxonomy" id="2528023"/>
    <lineage>
        <taxon>Bacteria</taxon>
        <taxon>Pseudomonadati</taxon>
        <taxon>Planctomycetota</taxon>
        <taxon>Planctomycetia</taxon>
        <taxon>Gemmatales</taxon>
        <taxon>Gemmataceae</taxon>
        <taxon>Urbifossiella</taxon>
    </lineage>
</organism>
<gene>
    <name evidence="2" type="ORF">ETAA1_55690</name>
</gene>
<keyword evidence="3" id="KW-1185">Reference proteome</keyword>
<feature type="region of interest" description="Disordered" evidence="1">
    <location>
        <begin position="131"/>
        <end position="163"/>
    </location>
</feature>
<feature type="compositionally biased region" description="Pro residues" evidence="1">
    <location>
        <begin position="131"/>
        <end position="143"/>
    </location>
</feature>
<protein>
    <submittedName>
        <fullName evidence="2">Uncharacterized protein</fullName>
    </submittedName>
</protein>